<accession>A0A6A8DEJ4</accession>
<reference evidence="1" key="1">
    <citation type="submission" date="2019-11" db="EMBL/GenBank/DDBJ databases">
        <authorList>
            <person name="Li J."/>
        </authorList>
    </citation>
    <scope>NUCLEOTIDE SEQUENCE</scope>
    <source>
        <strain evidence="1">B6B</strain>
    </source>
</reference>
<protein>
    <submittedName>
        <fullName evidence="1">Uncharacterized protein</fullName>
    </submittedName>
</protein>
<sequence length="126" mass="14569">MVLREKIFIFLNTNYPSCETTLDFGFYPSFFHYCYINDGDWSGGQSTPAGKATAENPTGSGFLPRKLKRCLRKATVRSANQLVATLRRNLYQMRNQMATKLAKKSQKNKQEDKLVIYLLVFFSLFY</sequence>
<organism evidence="1 2">
    <name type="scientific">Aquibacillus halophilus</name>
    <dbReference type="NCBI Taxonomy" id="930132"/>
    <lineage>
        <taxon>Bacteria</taxon>
        <taxon>Bacillati</taxon>
        <taxon>Bacillota</taxon>
        <taxon>Bacilli</taxon>
        <taxon>Bacillales</taxon>
        <taxon>Bacillaceae</taxon>
        <taxon>Aquibacillus</taxon>
    </lineage>
</organism>
<evidence type="ECO:0000313" key="2">
    <source>
        <dbReference type="Proteomes" id="UP000799092"/>
    </source>
</evidence>
<gene>
    <name evidence="1" type="ORF">GH741_09575</name>
</gene>
<comment type="caution">
    <text evidence="1">The sequence shown here is derived from an EMBL/GenBank/DDBJ whole genome shotgun (WGS) entry which is preliminary data.</text>
</comment>
<name>A0A6A8DEJ4_9BACI</name>
<dbReference type="AlphaFoldDB" id="A0A6A8DEJ4"/>
<dbReference type="Proteomes" id="UP000799092">
    <property type="component" value="Unassembled WGS sequence"/>
</dbReference>
<evidence type="ECO:0000313" key="1">
    <source>
        <dbReference type="EMBL" id="MRH42936.1"/>
    </source>
</evidence>
<keyword evidence="2" id="KW-1185">Reference proteome</keyword>
<dbReference type="EMBL" id="WJNG01000007">
    <property type="protein sequence ID" value="MRH42936.1"/>
    <property type="molecule type" value="Genomic_DNA"/>
</dbReference>
<proteinExistence type="predicted"/>